<keyword evidence="1" id="KW-0472">Membrane</keyword>
<comment type="caution">
    <text evidence="2">The sequence shown here is derived from an EMBL/GenBank/DDBJ whole genome shotgun (WGS) entry which is preliminary data.</text>
</comment>
<dbReference type="Proteomes" id="UP000286746">
    <property type="component" value="Unassembled WGS sequence"/>
</dbReference>
<keyword evidence="1" id="KW-1133">Transmembrane helix</keyword>
<evidence type="ECO:0000313" key="2">
    <source>
        <dbReference type="EMBL" id="GCD47525.1"/>
    </source>
</evidence>
<gene>
    <name evidence="2" type="ORF">GKJPGBOP_07295</name>
</gene>
<feature type="transmembrane region" description="Helical" evidence="1">
    <location>
        <begin position="46"/>
        <end position="65"/>
    </location>
</feature>
<evidence type="ECO:0000256" key="1">
    <source>
        <dbReference type="SAM" id="Phobius"/>
    </source>
</evidence>
<evidence type="ECO:0000313" key="3">
    <source>
        <dbReference type="Proteomes" id="UP000286746"/>
    </source>
</evidence>
<dbReference type="EMBL" id="BHZD01000001">
    <property type="protein sequence ID" value="GCD47525.1"/>
    <property type="molecule type" value="Genomic_DNA"/>
</dbReference>
<dbReference type="AlphaFoldDB" id="A0A401WDW6"/>
<keyword evidence="3" id="KW-1185">Reference proteome</keyword>
<reference evidence="2 3" key="1">
    <citation type="submission" date="2018-11" db="EMBL/GenBank/DDBJ databases">
        <title>Whole genome sequence of Streptomyces paromomycinus NBRC 15454(T).</title>
        <authorList>
            <person name="Komaki H."/>
            <person name="Tamura T."/>
        </authorList>
    </citation>
    <scope>NUCLEOTIDE SEQUENCE [LARGE SCALE GENOMIC DNA]</scope>
    <source>
        <strain evidence="2 3">NBRC 15454</strain>
    </source>
</reference>
<keyword evidence="1" id="KW-0812">Transmembrane</keyword>
<proteinExistence type="predicted"/>
<protein>
    <submittedName>
        <fullName evidence="2">Uncharacterized protein</fullName>
    </submittedName>
</protein>
<accession>A0A401WDW6</accession>
<organism evidence="2 3">
    <name type="scientific">Streptomyces paromomycinus</name>
    <name type="common">Streptomyces rimosus subsp. paromomycinus</name>
    <dbReference type="NCBI Taxonomy" id="92743"/>
    <lineage>
        <taxon>Bacteria</taxon>
        <taxon>Bacillati</taxon>
        <taxon>Actinomycetota</taxon>
        <taxon>Actinomycetes</taxon>
        <taxon>Kitasatosporales</taxon>
        <taxon>Streptomycetaceae</taxon>
        <taxon>Streptomyces</taxon>
    </lineage>
</organism>
<sequence>MQWRTRHPLPDRMVGRLRWARRAFVAFFLLEAVSFALTLTEEQPSAWTLTWTGIGTVYFPLLFLMTHRLLRKDSRARASRASRED</sequence>
<name>A0A401WDW6_STREY</name>